<comment type="caution">
    <text evidence="5">The sequence shown here is derived from an EMBL/GenBank/DDBJ whole genome shotgun (WGS) entry which is preliminary data.</text>
</comment>
<feature type="domain" description="Outer membrane protein assembly factor BamE" evidence="4">
    <location>
        <begin position="29"/>
        <end position="67"/>
    </location>
</feature>
<evidence type="ECO:0000313" key="5">
    <source>
        <dbReference type="EMBL" id="KPM67202.1"/>
    </source>
</evidence>
<evidence type="ECO:0000256" key="2">
    <source>
        <dbReference type="ARBA" id="ARBA00023136"/>
    </source>
</evidence>
<keyword evidence="2" id="KW-0472">Membrane</keyword>
<evidence type="ECO:0000313" key="6">
    <source>
        <dbReference type="Proteomes" id="UP000050437"/>
    </source>
</evidence>
<dbReference type="Pfam" id="PF04355">
    <property type="entry name" value="BamE"/>
    <property type="match status" value="1"/>
</dbReference>
<dbReference type="InterPro" id="IPR037873">
    <property type="entry name" value="BamE-like"/>
</dbReference>
<gene>
    <name evidence="5" type="ORF">HB13667_07670</name>
</gene>
<dbReference type="Proteomes" id="UP000050437">
    <property type="component" value="Unassembled WGS sequence"/>
</dbReference>
<proteinExistence type="predicted"/>
<evidence type="ECO:0000256" key="1">
    <source>
        <dbReference type="ARBA" id="ARBA00022729"/>
    </source>
</evidence>
<organism evidence="5 6">
    <name type="scientific">Pseudomonas putida</name>
    <name type="common">Arthrobacter siderocapsulatus</name>
    <dbReference type="NCBI Taxonomy" id="303"/>
    <lineage>
        <taxon>Bacteria</taxon>
        <taxon>Pseudomonadati</taxon>
        <taxon>Pseudomonadota</taxon>
        <taxon>Gammaproteobacteria</taxon>
        <taxon>Pseudomonadales</taxon>
        <taxon>Pseudomonadaceae</taxon>
        <taxon>Pseudomonas</taxon>
    </lineage>
</organism>
<keyword evidence="1 3" id="KW-0732">Signal</keyword>
<protein>
    <recommendedName>
        <fullName evidence="4">Outer membrane protein assembly factor BamE domain-containing protein</fullName>
    </recommendedName>
</protein>
<feature type="chain" id="PRO_5006137708" description="Outer membrane protein assembly factor BamE domain-containing protein" evidence="3">
    <location>
        <begin position="19"/>
        <end position="102"/>
    </location>
</feature>
<dbReference type="EMBL" id="LKKS01000044">
    <property type="protein sequence ID" value="KPM67202.1"/>
    <property type="molecule type" value="Genomic_DNA"/>
</dbReference>
<name>A0A0P7DA76_PSEPU</name>
<feature type="signal peptide" evidence="3">
    <location>
        <begin position="1"/>
        <end position="18"/>
    </location>
</feature>
<dbReference type="PROSITE" id="PS51257">
    <property type="entry name" value="PROKAR_LIPOPROTEIN"/>
    <property type="match status" value="1"/>
</dbReference>
<evidence type="ECO:0000259" key="4">
    <source>
        <dbReference type="Pfam" id="PF04355"/>
    </source>
</evidence>
<reference evidence="5 6" key="1">
    <citation type="submission" date="2015-10" db="EMBL/GenBank/DDBJ databases">
        <title>Pseudomonas putida clinical strains.</title>
        <authorList>
            <person name="Molina L."/>
            <person name="Udaondo Z."/>
        </authorList>
    </citation>
    <scope>NUCLEOTIDE SEQUENCE [LARGE SCALE GENOMIC DNA]</scope>
    <source>
        <strain evidence="5 6">HB13667</strain>
    </source>
</reference>
<evidence type="ECO:0000256" key="3">
    <source>
        <dbReference type="SAM" id="SignalP"/>
    </source>
</evidence>
<dbReference type="AlphaFoldDB" id="A0A0P7DA76"/>
<dbReference type="RefSeq" id="WP_054572403.1">
    <property type="nucleotide sequence ID" value="NZ_LKKS01000044.1"/>
</dbReference>
<dbReference type="GO" id="GO:0019867">
    <property type="term" value="C:outer membrane"/>
    <property type="evidence" value="ECO:0007669"/>
    <property type="project" value="InterPro"/>
</dbReference>
<dbReference type="Gene3D" id="3.30.1450.10">
    <property type="match status" value="1"/>
</dbReference>
<dbReference type="InterPro" id="IPR007450">
    <property type="entry name" value="BamE_dom"/>
</dbReference>
<sequence>MLRHIHRFLLAAVVVALAGCAGTPFTFGQASQVKVGMTEDQLYEIMGNPYMVTSREEGQMWVYSHATAFGGAKSVSFETKDGKVTKVPYIPKDFIAKPSPDE</sequence>
<accession>A0A0P7DA76</accession>